<gene>
    <name evidence="6" type="ORF">S58_72090</name>
</gene>
<feature type="domain" description="HTH gntR-type" evidence="4">
    <location>
        <begin position="28"/>
        <end position="75"/>
    </location>
</feature>
<keyword evidence="1" id="KW-0805">Transcription regulation</keyword>
<dbReference type="InterPro" id="IPR008920">
    <property type="entry name" value="TF_FadR/GntR_C"/>
</dbReference>
<dbReference type="PANTHER" id="PTHR43537:SF45">
    <property type="entry name" value="GNTR FAMILY REGULATORY PROTEIN"/>
    <property type="match status" value="1"/>
</dbReference>
<dbReference type="EMBL" id="AP012603">
    <property type="protein sequence ID" value="BAM93173.1"/>
    <property type="molecule type" value="Genomic_DNA"/>
</dbReference>
<dbReference type="PANTHER" id="PTHR43537">
    <property type="entry name" value="TRANSCRIPTIONAL REGULATOR, GNTR FAMILY"/>
    <property type="match status" value="1"/>
</dbReference>
<sequence length="234" mass="26290">MDSEFNRVDVAYARIKELVTHYELTSESKIILPGEHLRIDELADYVRASATPVRQALERLHGEGLIDIVPKRGFFSRVPDAAELRDLYEFARLVLAYNLRRPLESPSAVRFGRSATRMTALPPAHSAMSCAKRHAAAIEGVFEQIAQISRNEEMLRMIKNFNDRSRYIRCLVISRDADLGSELRDCLDIADGVRSQNAARACASLEAHMRRTIASLPELIREARSRWAIAAAAG</sequence>
<dbReference type="eggNOG" id="COG1802">
    <property type="taxonomic scope" value="Bacteria"/>
</dbReference>
<dbReference type="Pfam" id="PF00392">
    <property type="entry name" value="GntR"/>
    <property type="match status" value="1"/>
</dbReference>
<dbReference type="GO" id="GO:0003677">
    <property type="term" value="F:DNA binding"/>
    <property type="evidence" value="ECO:0007669"/>
    <property type="project" value="UniProtKB-KW"/>
</dbReference>
<keyword evidence="2" id="KW-0238">DNA-binding</keyword>
<reference evidence="6 7" key="1">
    <citation type="journal article" date="2013" name="Appl. Environ. Microbiol.">
        <title>Genome analysis suggests that the soil oligotrophic bacterium Agromonas oligotrophica (Bradyrhizobium oligotrophicum) is a nitrogen-fixing symbiont of Aeschynomene indica.</title>
        <authorList>
            <person name="Okubo T."/>
            <person name="Fukushima S."/>
            <person name="Itakura M."/>
            <person name="Oshima K."/>
            <person name="Longtonglang A."/>
            <person name="Teaumroong N."/>
            <person name="Mitsui H."/>
            <person name="Hattori M."/>
            <person name="Hattori R."/>
            <person name="Hattori T."/>
            <person name="Minamisawa K."/>
        </authorList>
    </citation>
    <scope>NUCLEOTIDE SEQUENCE [LARGE SCALE GENOMIC DNA]</scope>
    <source>
        <strain evidence="6 7">S58</strain>
    </source>
</reference>
<evidence type="ECO:0000256" key="2">
    <source>
        <dbReference type="ARBA" id="ARBA00023125"/>
    </source>
</evidence>
<dbReference type="InterPro" id="IPR000524">
    <property type="entry name" value="Tscrpt_reg_HTH_GntR"/>
</dbReference>
<feature type="domain" description="GntR C-terminal" evidence="5">
    <location>
        <begin position="97"/>
        <end position="210"/>
    </location>
</feature>
<dbReference type="Proteomes" id="UP000011841">
    <property type="component" value="Chromosome"/>
</dbReference>
<keyword evidence="3" id="KW-0804">Transcription</keyword>
<dbReference type="Pfam" id="PF07729">
    <property type="entry name" value="FCD"/>
    <property type="match status" value="1"/>
</dbReference>
<dbReference type="SUPFAM" id="SSF46785">
    <property type="entry name" value="Winged helix' DNA-binding domain"/>
    <property type="match status" value="1"/>
</dbReference>
<evidence type="ECO:0000259" key="5">
    <source>
        <dbReference type="Pfam" id="PF07729"/>
    </source>
</evidence>
<keyword evidence="7" id="KW-1185">Reference proteome</keyword>
<evidence type="ECO:0000313" key="7">
    <source>
        <dbReference type="Proteomes" id="UP000011841"/>
    </source>
</evidence>
<dbReference type="SUPFAM" id="SSF48008">
    <property type="entry name" value="GntR ligand-binding domain-like"/>
    <property type="match status" value="1"/>
</dbReference>
<accession>M4ZH78</accession>
<dbReference type="InterPro" id="IPR036388">
    <property type="entry name" value="WH-like_DNA-bd_sf"/>
</dbReference>
<evidence type="ECO:0000313" key="6">
    <source>
        <dbReference type="EMBL" id="BAM93173.1"/>
    </source>
</evidence>
<organism evidence="6 7">
    <name type="scientific">Bradyrhizobium oligotrophicum S58</name>
    <dbReference type="NCBI Taxonomy" id="1245469"/>
    <lineage>
        <taxon>Bacteria</taxon>
        <taxon>Pseudomonadati</taxon>
        <taxon>Pseudomonadota</taxon>
        <taxon>Alphaproteobacteria</taxon>
        <taxon>Hyphomicrobiales</taxon>
        <taxon>Nitrobacteraceae</taxon>
        <taxon>Bradyrhizobium</taxon>
    </lineage>
</organism>
<evidence type="ECO:0000259" key="4">
    <source>
        <dbReference type="Pfam" id="PF00392"/>
    </source>
</evidence>
<evidence type="ECO:0000256" key="1">
    <source>
        <dbReference type="ARBA" id="ARBA00023015"/>
    </source>
</evidence>
<dbReference type="Gene3D" id="1.10.10.10">
    <property type="entry name" value="Winged helix-like DNA-binding domain superfamily/Winged helix DNA-binding domain"/>
    <property type="match status" value="1"/>
</dbReference>
<dbReference type="KEGG" id="aol:S58_72090"/>
<protein>
    <submittedName>
        <fullName evidence="6">GntR family transcriptional regulator</fullName>
    </submittedName>
</protein>
<dbReference type="InterPro" id="IPR036390">
    <property type="entry name" value="WH_DNA-bd_sf"/>
</dbReference>
<dbReference type="GO" id="GO:0003700">
    <property type="term" value="F:DNA-binding transcription factor activity"/>
    <property type="evidence" value="ECO:0007669"/>
    <property type="project" value="InterPro"/>
</dbReference>
<evidence type="ECO:0000256" key="3">
    <source>
        <dbReference type="ARBA" id="ARBA00023163"/>
    </source>
</evidence>
<name>M4ZH78_9BRAD</name>
<dbReference type="PATRIC" id="fig|1245469.3.peg.7368"/>
<dbReference type="InterPro" id="IPR011711">
    <property type="entry name" value="GntR_C"/>
</dbReference>
<dbReference type="AlphaFoldDB" id="M4ZH78"/>
<proteinExistence type="predicted"/>
<dbReference type="Gene3D" id="1.20.120.530">
    <property type="entry name" value="GntR ligand-binding domain-like"/>
    <property type="match status" value="1"/>
</dbReference>
<dbReference type="HOGENOM" id="CLU_017584_5_1_5"/>